<dbReference type="PANTHER" id="PTHR24232:SF0">
    <property type="entry name" value="PROTEINASE-ACTIVATED RECEPTOR 3"/>
    <property type="match status" value="1"/>
</dbReference>
<evidence type="ECO:0000256" key="1">
    <source>
        <dbReference type="ARBA" id="ARBA00004651"/>
    </source>
</evidence>
<name>V9KH48_CALMI</name>
<dbReference type="GO" id="GO:0007596">
    <property type="term" value="P:blood coagulation"/>
    <property type="evidence" value="ECO:0007669"/>
    <property type="project" value="InterPro"/>
</dbReference>
<dbReference type="InterPro" id="IPR017452">
    <property type="entry name" value="GPCR_Rhodpsn_7TM"/>
</dbReference>
<evidence type="ECO:0000259" key="14">
    <source>
        <dbReference type="PROSITE" id="PS50262"/>
    </source>
</evidence>
<dbReference type="GO" id="GO:0015057">
    <property type="term" value="F:thrombin-activated receptor activity"/>
    <property type="evidence" value="ECO:0007669"/>
    <property type="project" value="InterPro"/>
</dbReference>
<protein>
    <submittedName>
        <fullName evidence="15">Proteinase-activated receptor 3-like protein</fullName>
    </submittedName>
</protein>
<feature type="signal peptide" evidence="13">
    <location>
        <begin position="1"/>
        <end position="22"/>
    </location>
</feature>
<feature type="transmembrane region" description="Helical" evidence="12">
    <location>
        <begin position="102"/>
        <end position="121"/>
    </location>
</feature>
<feature type="disulfide bond" evidence="11">
    <location>
        <begin position="137"/>
        <end position="216"/>
    </location>
</feature>
<feature type="chain" id="PRO_5004778199" evidence="13">
    <location>
        <begin position="23"/>
        <end position="354"/>
    </location>
</feature>
<dbReference type="FunFam" id="1.20.1070.10:FF:000040">
    <property type="entry name" value="Coagulation factor 2 (thrombin) receptor"/>
    <property type="match status" value="1"/>
</dbReference>
<keyword evidence="3 12" id="KW-0812">Transmembrane</keyword>
<sequence length="354" mass="40643">MPSEVRFLVLVLLLLYCETALCQEDSKSKLIPKTFVSFPCPENNNTSELCIGNVSKEYFNSALSSTFIPAVYTTVLMLGFPSNAIALWMFCSKLRTIPTAIFNINLVISDLSFLATLPFIIHQYLNGNNWVFGEATCRIITATYYGNMYSSIFFLTCISINWYLAIVHPFLYKDLPKKNIAGYICATIWLVVFLFTLPIVLLKQTYFFKELNIVPCHYVLPEETQNTNLFFYYLTFYIVCGFVIPLIITLFCYTLVIKTLHGLNEKWVGYIHIAVVVLMTFVICFAPSNVILLIHNFKQDFTGDNLYSLYLTALCLGSLNTCFDPFLYYYTYFYSKWKAQSLELESYSSLQPAA</sequence>
<comment type="subcellular location">
    <subcellularLocation>
        <location evidence="1">Cell membrane</location>
        <topology evidence="1">Multi-pass membrane protein</topology>
    </subcellularLocation>
</comment>
<organism evidence="15">
    <name type="scientific">Callorhinchus milii</name>
    <name type="common">Ghost shark</name>
    <dbReference type="NCBI Taxonomy" id="7868"/>
    <lineage>
        <taxon>Eukaryota</taxon>
        <taxon>Metazoa</taxon>
        <taxon>Chordata</taxon>
        <taxon>Craniata</taxon>
        <taxon>Vertebrata</taxon>
        <taxon>Chondrichthyes</taxon>
        <taxon>Holocephali</taxon>
        <taxon>Chimaeriformes</taxon>
        <taxon>Callorhinchidae</taxon>
        <taxon>Callorhinchus</taxon>
    </lineage>
</organism>
<evidence type="ECO:0000256" key="11">
    <source>
        <dbReference type="PIRSR" id="PIRSR603912-52"/>
    </source>
</evidence>
<dbReference type="InterPro" id="IPR003912">
    <property type="entry name" value="Protea_act_rcpt"/>
</dbReference>
<dbReference type="CDD" id="cd15371">
    <property type="entry name" value="7tmA_PAR3"/>
    <property type="match status" value="1"/>
</dbReference>
<evidence type="ECO:0000256" key="5">
    <source>
        <dbReference type="ARBA" id="ARBA00023040"/>
    </source>
</evidence>
<evidence type="ECO:0000256" key="3">
    <source>
        <dbReference type="ARBA" id="ARBA00022692"/>
    </source>
</evidence>
<dbReference type="InterPro" id="IPR000276">
    <property type="entry name" value="GPCR_Rhodpsn"/>
</dbReference>
<feature type="transmembrane region" description="Helical" evidence="12">
    <location>
        <begin position="230"/>
        <end position="256"/>
    </location>
</feature>
<dbReference type="InterPro" id="IPR003943">
    <property type="entry name" value="Prot_act_rcpt_3"/>
</dbReference>
<keyword evidence="10" id="KW-0807">Transducer</keyword>
<evidence type="ECO:0000256" key="2">
    <source>
        <dbReference type="ARBA" id="ARBA00022475"/>
    </source>
</evidence>
<keyword evidence="5" id="KW-0297">G-protein coupled receptor</keyword>
<dbReference type="Pfam" id="PF00001">
    <property type="entry name" value="7tm_1"/>
    <property type="match status" value="1"/>
</dbReference>
<evidence type="ECO:0000256" key="8">
    <source>
        <dbReference type="ARBA" id="ARBA00023170"/>
    </source>
</evidence>
<keyword evidence="13" id="KW-0732">Signal</keyword>
<evidence type="ECO:0000256" key="6">
    <source>
        <dbReference type="ARBA" id="ARBA00023136"/>
    </source>
</evidence>
<dbReference type="GO" id="GO:0005886">
    <property type="term" value="C:plasma membrane"/>
    <property type="evidence" value="ECO:0007669"/>
    <property type="project" value="UniProtKB-SubCell"/>
</dbReference>
<feature type="transmembrane region" description="Helical" evidence="12">
    <location>
        <begin position="307"/>
        <end position="330"/>
    </location>
</feature>
<evidence type="ECO:0000256" key="9">
    <source>
        <dbReference type="ARBA" id="ARBA00023180"/>
    </source>
</evidence>
<evidence type="ECO:0000256" key="7">
    <source>
        <dbReference type="ARBA" id="ARBA00023157"/>
    </source>
</evidence>
<dbReference type="EMBL" id="JW864815">
    <property type="protein sequence ID" value="AFO97332.1"/>
    <property type="molecule type" value="mRNA"/>
</dbReference>
<feature type="transmembrane region" description="Helical" evidence="12">
    <location>
        <begin position="268"/>
        <end position="295"/>
    </location>
</feature>
<dbReference type="SUPFAM" id="SSF81321">
    <property type="entry name" value="Family A G protein-coupled receptor-like"/>
    <property type="match status" value="1"/>
</dbReference>
<evidence type="ECO:0000256" key="12">
    <source>
        <dbReference type="SAM" id="Phobius"/>
    </source>
</evidence>
<proteinExistence type="evidence at transcript level"/>
<feature type="transmembrane region" description="Helical" evidence="12">
    <location>
        <begin position="67"/>
        <end position="90"/>
    </location>
</feature>
<reference evidence="15" key="1">
    <citation type="journal article" date="2014" name="Nature">
        <title>Elephant shark genome provides unique insights into gnathostome evolution.</title>
        <authorList>
            <consortium name="International Elephant Shark Genome Sequencing Consortium"/>
            <person name="Venkatesh B."/>
            <person name="Lee A.P."/>
            <person name="Ravi V."/>
            <person name="Maurya A.K."/>
            <person name="Lian M.M."/>
            <person name="Swann J.B."/>
            <person name="Ohta Y."/>
            <person name="Flajnik M.F."/>
            <person name="Sutoh Y."/>
            <person name="Kasahara M."/>
            <person name="Hoon S."/>
            <person name="Gangu V."/>
            <person name="Roy S.W."/>
            <person name="Irimia M."/>
            <person name="Korzh V."/>
            <person name="Kondrychyn I."/>
            <person name="Lim Z.W."/>
            <person name="Tay B.H."/>
            <person name="Tohari S."/>
            <person name="Kong K.W."/>
            <person name="Ho S."/>
            <person name="Lorente-Galdos B."/>
            <person name="Quilez J."/>
            <person name="Marques-Bonet T."/>
            <person name="Raney B.J."/>
            <person name="Ingham P.W."/>
            <person name="Tay A."/>
            <person name="Hillier L.W."/>
            <person name="Minx P."/>
            <person name="Boehm T."/>
            <person name="Wilson R.K."/>
            <person name="Brenner S."/>
            <person name="Warren W.C."/>
        </authorList>
    </citation>
    <scope>NUCLEOTIDE SEQUENCE</scope>
    <source>
        <tissue evidence="15">Intestine</tissue>
    </source>
</reference>
<keyword evidence="8 15" id="KW-0675">Receptor</keyword>
<keyword evidence="2" id="KW-1003">Cell membrane</keyword>
<keyword evidence="4 12" id="KW-1133">Transmembrane helix</keyword>
<dbReference type="AlphaFoldDB" id="V9KH48"/>
<accession>V9KH48</accession>
<dbReference type="PRINTS" id="PR00237">
    <property type="entry name" value="GPCRRHODOPSN"/>
</dbReference>
<evidence type="ECO:0000256" key="10">
    <source>
        <dbReference type="ARBA" id="ARBA00023224"/>
    </source>
</evidence>
<evidence type="ECO:0000313" key="15">
    <source>
        <dbReference type="EMBL" id="AFO97332.1"/>
    </source>
</evidence>
<feature type="transmembrane region" description="Helical" evidence="12">
    <location>
        <begin position="180"/>
        <end position="202"/>
    </location>
</feature>
<dbReference type="PANTHER" id="PTHR24232">
    <property type="entry name" value="G-PROTEIN COUPLED RECEPTOR"/>
    <property type="match status" value="1"/>
</dbReference>
<dbReference type="GO" id="GO:0007200">
    <property type="term" value="P:phospholipase C-activating G protein-coupled receptor signaling pathway"/>
    <property type="evidence" value="ECO:0007669"/>
    <property type="project" value="TreeGrafter"/>
</dbReference>
<dbReference type="PROSITE" id="PS50262">
    <property type="entry name" value="G_PROTEIN_RECEP_F1_2"/>
    <property type="match status" value="1"/>
</dbReference>
<keyword evidence="9" id="KW-0325">Glycoprotein</keyword>
<dbReference type="PRINTS" id="PR01429">
    <property type="entry name" value="PROTEASEAR3"/>
</dbReference>
<dbReference type="GO" id="GO:0035025">
    <property type="term" value="P:positive regulation of Rho protein signal transduction"/>
    <property type="evidence" value="ECO:0007669"/>
    <property type="project" value="TreeGrafter"/>
</dbReference>
<keyword evidence="7 11" id="KW-1015">Disulfide bond</keyword>
<keyword evidence="6 12" id="KW-0472">Membrane</keyword>
<dbReference type="PRINTS" id="PR01428">
    <property type="entry name" value="PROTEASEAR"/>
</dbReference>
<dbReference type="Gene3D" id="1.20.1070.10">
    <property type="entry name" value="Rhodopsin 7-helix transmembrane proteins"/>
    <property type="match status" value="1"/>
</dbReference>
<evidence type="ECO:0000256" key="4">
    <source>
        <dbReference type="ARBA" id="ARBA00022989"/>
    </source>
</evidence>
<feature type="transmembrane region" description="Helical" evidence="12">
    <location>
        <begin position="148"/>
        <end position="168"/>
    </location>
</feature>
<evidence type="ECO:0000256" key="13">
    <source>
        <dbReference type="SAM" id="SignalP"/>
    </source>
</evidence>
<feature type="domain" description="G-protein coupled receptors family 1 profile" evidence="14">
    <location>
        <begin position="82"/>
        <end position="328"/>
    </location>
</feature>